<feature type="signal peptide" evidence="2">
    <location>
        <begin position="1"/>
        <end position="21"/>
    </location>
</feature>
<dbReference type="EMBL" id="BSNS01000023">
    <property type="protein sequence ID" value="GLQ57274.1"/>
    <property type="molecule type" value="Genomic_DNA"/>
</dbReference>
<dbReference type="RefSeq" id="WP_284342664.1">
    <property type="nucleotide sequence ID" value="NZ_BSNS01000023.1"/>
</dbReference>
<name>A0ABQ5WBV4_9HYPH</name>
<feature type="compositionally biased region" description="Acidic residues" evidence="1">
    <location>
        <begin position="104"/>
        <end position="115"/>
    </location>
</feature>
<evidence type="ECO:0000313" key="4">
    <source>
        <dbReference type="Proteomes" id="UP001156691"/>
    </source>
</evidence>
<evidence type="ECO:0000256" key="2">
    <source>
        <dbReference type="SAM" id="SignalP"/>
    </source>
</evidence>
<protein>
    <submittedName>
        <fullName evidence="3">Uncharacterized protein</fullName>
    </submittedName>
</protein>
<reference evidence="4" key="1">
    <citation type="journal article" date="2019" name="Int. J. Syst. Evol. Microbiol.">
        <title>The Global Catalogue of Microorganisms (GCM) 10K type strain sequencing project: providing services to taxonomists for standard genome sequencing and annotation.</title>
        <authorList>
            <consortium name="The Broad Institute Genomics Platform"/>
            <consortium name="The Broad Institute Genome Sequencing Center for Infectious Disease"/>
            <person name="Wu L."/>
            <person name="Ma J."/>
        </authorList>
    </citation>
    <scope>NUCLEOTIDE SEQUENCE [LARGE SCALE GENOMIC DNA]</scope>
    <source>
        <strain evidence="4">NBRC 112416</strain>
    </source>
</reference>
<gene>
    <name evidence="3" type="ORF">GCM10010862_45330</name>
</gene>
<evidence type="ECO:0000256" key="1">
    <source>
        <dbReference type="SAM" id="MobiDB-lite"/>
    </source>
</evidence>
<keyword evidence="2" id="KW-0732">Signal</keyword>
<keyword evidence="4" id="KW-1185">Reference proteome</keyword>
<feature type="chain" id="PRO_5045119659" evidence="2">
    <location>
        <begin position="22"/>
        <end position="115"/>
    </location>
</feature>
<feature type="region of interest" description="Disordered" evidence="1">
    <location>
        <begin position="85"/>
        <end position="115"/>
    </location>
</feature>
<evidence type="ECO:0000313" key="3">
    <source>
        <dbReference type="EMBL" id="GLQ57274.1"/>
    </source>
</evidence>
<accession>A0ABQ5WBV4</accession>
<comment type="caution">
    <text evidence="3">The sequence shown here is derived from an EMBL/GenBank/DDBJ whole genome shotgun (WGS) entry which is preliminary data.</text>
</comment>
<dbReference type="Proteomes" id="UP001156691">
    <property type="component" value="Unassembled WGS sequence"/>
</dbReference>
<proteinExistence type="predicted"/>
<sequence length="115" mass="11722">MRKLTSFNFVCALACAPAALAQEATISVDISAISADLATELDVEANELPTAVMVSPDVAAVVCGVDVSSLTDTCVATTSSTELTTQLGSEIEIEVESNGATESGQDEGDEGDDGY</sequence>
<organism evidence="3 4">
    <name type="scientific">Devosia nitrariae</name>
    <dbReference type="NCBI Taxonomy" id="2071872"/>
    <lineage>
        <taxon>Bacteria</taxon>
        <taxon>Pseudomonadati</taxon>
        <taxon>Pseudomonadota</taxon>
        <taxon>Alphaproteobacteria</taxon>
        <taxon>Hyphomicrobiales</taxon>
        <taxon>Devosiaceae</taxon>
        <taxon>Devosia</taxon>
    </lineage>
</organism>